<evidence type="ECO:0000313" key="3">
    <source>
        <dbReference type="Proteomes" id="UP000604117"/>
    </source>
</evidence>
<name>A0ABQ4CJP4_9ACTN</name>
<evidence type="ECO:0000313" key="2">
    <source>
        <dbReference type="EMBL" id="GIF71509.1"/>
    </source>
</evidence>
<feature type="region of interest" description="Disordered" evidence="1">
    <location>
        <begin position="83"/>
        <end position="110"/>
    </location>
</feature>
<reference evidence="2 3" key="1">
    <citation type="submission" date="2021-01" db="EMBL/GenBank/DDBJ databases">
        <title>Whole genome shotgun sequence of Asanoa siamensis NBRC 107932.</title>
        <authorList>
            <person name="Komaki H."/>
            <person name="Tamura T."/>
        </authorList>
    </citation>
    <scope>NUCLEOTIDE SEQUENCE [LARGE SCALE GENOMIC DNA]</scope>
    <source>
        <strain evidence="2 3">NBRC 107932</strain>
    </source>
</reference>
<dbReference type="Proteomes" id="UP000604117">
    <property type="component" value="Unassembled WGS sequence"/>
</dbReference>
<feature type="compositionally biased region" description="Basic and acidic residues" evidence="1">
    <location>
        <begin position="83"/>
        <end position="99"/>
    </location>
</feature>
<proteinExistence type="predicted"/>
<evidence type="ECO:0000256" key="1">
    <source>
        <dbReference type="SAM" id="MobiDB-lite"/>
    </source>
</evidence>
<dbReference type="Pfam" id="PF14013">
    <property type="entry name" value="MT0933_antitox"/>
    <property type="match status" value="1"/>
</dbReference>
<gene>
    <name evidence="2" type="ORF">Asi02nite_10270</name>
</gene>
<comment type="caution">
    <text evidence="2">The sequence shown here is derived from an EMBL/GenBank/DDBJ whole genome shotgun (WGS) entry which is preliminary data.</text>
</comment>
<dbReference type="InterPro" id="IPR028037">
    <property type="entry name" value="Antitoxin_Rv0909/MT0933"/>
</dbReference>
<keyword evidence="3" id="KW-1185">Reference proteome</keyword>
<organism evidence="2 3">
    <name type="scientific">Asanoa siamensis</name>
    <dbReference type="NCBI Taxonomy" id="926357"/>
    <lineage>
        <taxon>Bacteria</taxon>
        <taxon>Bacillati</taxon>
        <taxon>Actinomycetota</taxon>
        <taxon>Actinomycetes</taxon>
        <taxon>Micromonosporales</taxon>
        <taxon>Micromonosporaceae</taxon>
        <taxon>Asanoa</taxon>
    </lineage>
</organism>
<sequence length="110" mass="11934">MIPARNGTIAAKTGAPVYVLWVWAVAWGGRTPEGAAQMAISDRFGDAADAAKDKLNEKDERDRLIDKAGDAIDARTDGKIADKVDRAQDAARKGGDRIQNRKNNKNNSNR</sequence>
<protein>
    <recommendedName>
        <fullName evidence="4">Antitoxin protein of toxin-antitoxin system</fullName>
    </recommendedName>
</protein>
<evidence type="ECO:0008006" key="4">
    <source>
        <dbReference type="Google" id="ProtNLM"/>
    </source>
</evidence>
<accession>A0ABQ4CJP4</accession>
<dbReference type="EMBL" id="BONE01000005">
    <property type="protein sequence ID" value="GIF71509.1"/>
    <property type="molecule type" value="Genomic_DNA"/>
</dbReference>